<accession>A0ABU9TRI2</accession>
<keyword evidence="1 2" id="KW-0597">Phosphoprotein</keyword>
<feature type="domain" description="Response regulatory" evidence="3">
    <location>
        <begin position="10"/>
        <end position="127"/>
    </location>
</feature>
<dbReference type="EMBL" id="JBBMRA010000004">
    <property type="protein sequence ID" value="MEM5535996.1"/>
    <property type="molecule type" value="Genomic_DNA"/>
</dbReference>
<protein>
    <submittedName>
        <fullName evidence="4">Response regulator</fullName>
    </submittedName>
</protein>
<gene>
    <name evidence="4" type="ORF">WNY58_06285</name>
</gene>
<evidence type="ECO:0000256" key="2">
    <source>
        <dbReference type="PROSITE-ProRule" id="PRU00169"/>
    </source>
</evidence>
<proteinExistence type="predicted"/>
<sequence length="264" mass="29232">MTELTSSDLNILLVEPSTTQRKIIKNELNKALIESIDEVQTIEAAITRIGTVKPDLVISALHLPDGSAMDLLQHIRQNSQTTDLPFMLISSETRHHELDQFKQSGVIAILPKPFTHAHLTTAINSTLDLLSNDELELEYYDPAELRVLVVDDSKMARKIIVNVLANLGISQITQAIDGSEAITLLPQGFDLIVTDYNMPIVNGLELTEHVRNSSEYSHLPILMVTSESTHTHLSNVAKSGVNAMADKPFEPAMIKQLLARILEE</sequence>
<comment type="caution">
    <text evidence="4">The sequence shown here is derived from an EMBL/GenBank/DDBJ whole genome shotgun (WGS) entry which is preliminary data.</text>
</comment>
<feature type="domain" description="Response regulatory" evidence="3">
    <location>
        <begin position="146"/>
        <end position="262"/>
    </location>
</feature>
<reference evidence="4 5" key="1">
    <citation type="submission" date="2024-03" db="EMBL/GenBank/DDBJ databases">
        <title>Community enrichment and isolation of bacterial strains for fucoidan degradation.</title>
        <authorList>
            <person name="Sichert A."/>
        </authorList>
    </citation>
    <scope>NUCLEOTIDE SEQUENCE [LARGE SCALE GENOMIC DNA]</scope>
    <source>
        <strain evidence="4 5">AS76</strain>
    </source>
</reference>
<dbReference type="Proteomes" id="UP001449225">
    <property type="component" value="Unassembled WGS sequence"/>
</dbReference>
<dbReference type="PANTHER" id="PTHR44591:SF25">
    <property type="entry name" value="CHEMOTAXIS TWO-COMPONENT RESPONSE REGULATOR"/>
    <property type="match status" value="1"/>
</dbReference>
<evidence type="ECO:0000259" key="3">
    <source>
        <dbReference type="PROSITE" id="PS50110"/>
    </source>
</evidence>
<dbReference type="InterPro" id="IPR011006">
    <property type="entry name" value="CheY-like_superfamily"/>
</dbReference>
<comment type="caution">
    <text evidence="2">Lacks conserved residue(s) required for the propagation of feature annotation.</text>
</comment>
<evidence type="ECO:0000313" key="5">
    <source>
        <dbReference type="Proteomes" id="UP001449225"/>
    </source>
</evidence>
<keyword evidence="5" id="KW-1185">Reference proteome</keyword>
<dbReference type="InterPro" id="IPR001789">
    <property type="entry name" value="Sig_transdc_resp-reg_receiver"/>
</dbReference>
<dbReference type="Pfam" id="PF00072">
    <property type="entry name" value="Response_reg"/>
    <property type="match status" value="2"/>
</dbReference>
<dbReference type="Gene3D" id="3.40.50.2300">
    <property type="match status" value="2"/>
</dbReference>
<dbReference type="RefSeq" id="WP_342854043.1">
    <property type="nucleotide sequence ID" value="NZ_JBBMRA010000004.1"/>
</dbReference>
<organism evidence="4 5">
    <name type="scientific">Neptuniibacter pectenicola</name>
    <dbReference type="NCBI Taxonomy" id="1806669"/>
    <lineage>
        <taxon>Bacteria</taxon>
        <taxon>Pseudomonadati</taxon>
        <taxon>Pseudomonadota</taxon>
        <taxon>Gammaproteobacteria</taxon>
        <taxon>Oceanospirillales</taxon>
        <taxon>Oceanospirillaceae</taxon>
        <taxon>Neptuniibacter</taxon>
    </lineage>
</organism>
<dbReference type="CDD" id="cd00156">
    <property type="entry name" value="REC"/>
    <property type="match status" value="1"/>
</dbReference>
<name>A0ABU9TRI2_9GAMM</name>
<feature type="modified residue" description="4-aspartylphosphate" evidence="2">
    <location>
        <position position="195"/>
    </location>
</feature>
<dbReference type="PROSITE" id="PS50110">
    <property type="entry name" value="RESPONSE_REGULATORY"/>
    <property type="match status" value="2"/>
</dbReference>
<dbReference type="SMART" id="SM00448">
    <property type="entry name" value="REC"/>
    <property type="match status" value="2"/>
</dbReference>
<dbReference type="InterPro" id="IPR050595">
    <property type="entry name" value="Bact_response_regulator"/>
</dbReference>
<evidence type="ECO:0000313" key="4">
    <source>
        <dbReference type="EMBL" id="MEM5535996.1"/>
    </source>
</evidence>
<dbReference type="SUPFAM" id="SSF52172">
    <property type="entry name" value="CheY-like"/>
    <property type="match status" value="2"/>
</dbReference>
<dbReference type="PANTHER" id="PTHR44591">
    <property type="entry name" value="STRESS RESPONSE REGULATOR PROTEIN 1"/>
    <property type="match status" value="1"/>
</dbReference>
<evidence type="ECO:0000256" key="1">
    <source>
        <dbReference type="ARBA" id="ARBA00022553"/>
    </source>
</evidence>